<dbReference type="AlphaFoldDB" id="A0A177DYZ8"/>
<evidence type="ECO:0000313" key="2">
    <source>
        <dbReference type="Proteomes" id="UP000077248"/>
    </source>
</evidence>
<sequence length="154" mass="16871">MSTKSGLMHYITVTREVDAPIGELWGLVAGFGAEKAWYPGAKSVSLEGFGIGSIRTFSYVYPAGPKKGEEYSFSEELTECDAPNYSMTFRVRRPDYPDMVAFGTTALTSLGSNKTRFDWSAEGSPLPEDVHAVLKADLQERFDGLIVAMANQLV</sequence>
<dbReference type="VEuPathDB" id="FungiDB:CC77DRAFT_1075968"/>
<organism evidence="1 2">
    <name type="scientific">Alternaria alternata</name>
    <name type="common">Alternaria rot fungus</name>
    <name type="synonym">Torula alternata</name>
    <dbReference type="NCBI Taxonomy" id="5599"/>
    <lineage>
        <taxon>Eukaryota</taxon>
        <taxon>Fungi</taxon>
        <taxon>Dikarya</taxon>
        <taxon>Ascomycota</taxon>
        <taxon>Pezizomycotina</taxon>
        <taxon>Dothideomycetes</taxon>
        <taxon>Pleosporomycetidae</taxon>
        <taxon>Pleosporales</taxon>
        <taxon>Pleosporineae</taxon>
        <taxon>Pleosporaceae</taxon>
        <taxon>Alternaria</taxon>
        <taxon>Alternaria sect. Alternaria</taxon>
        <taxon>Alternaria alternata complex</taxon>
    </lineage>
</organism>
<gene>
    <name evidence="1" type="ORF">CC77DRAFT_1075968</name>
</gene>
<dbReference type="EMBL" id="KV441470">
    <property type="protein sequence ID" value="OAG24887.1"/>
    <property type="molecule type" value="Genomic_DNA"/>
</dbReference>
<keyword evidence="2" id="KW-1185">Reference proteome</keyword>
<dbReference type="CDD" id="cd07821">
    <property type="entry name" value="PYR_PYL_RCAR_like"/>
    <property type="match status" value="1"/>
</dbReference>
<dbReference type="Gene3D" id="3.30.530.20">
    <property type="match status" value="1"/>
</dbReference>
<dbReference type="Proteomes" id="UP000077248">
    <property type="component" value="Unassembled WGS sequence"/>
</dbReference>
<evidence type="ECO:0008006" key="3">
    <source>
        <dbReference type="Google" id="ProtNLM"/>
    </source>
</evidence>
<accession>A0A177DYZ8</accession>
<dbReference type="InterPro" id="IPR019587">
    <property type="entry name" value="Polyketide_cyclase/dehydratase"/>
</dbReference>
<reference evidence="1 2" key="1">
    <citation type="submission" date="2016-05" db="EMBL/GenBank/DDBJ databases">
        <title>Comparative analysis of secretome profiles of manganese(II)-oxidizing ascomycete fungi.</title>
        <authorList>
            <consortium name="DOE Joint Genome Institute"/>
            <person name="Zeiner C.A."/>
            <person name="Purvine S.O."/>
            <person name="Zink E.M."/>
            <person name="Wu S."/>
            <person name="Pasa-Tolic L."/>
            <person name="Chaput D.L."/>
            <person name="Haridas S."/>
            <person name="Grigoriev I.V."/>
            <person name="Santelli C.M."/>
            <person name="Hansel C.M."/>
        </authorList>
    </citation>
    <scope>NUCLEOTIDE SEQUENCE [LARGE SCALE GENOMIC DNA]</scope>
    <source>
        <strain evidence="1 2">SRC1lrK2f</strain>
    </source>
</reference>
<name>A0A177DYZ8_ALTAL</name>
<evidence type="ECO:0000313" key="1">
    <source>
        <dbReference type="EMBL" id="OAG24887.1"/>
    </source>
</evidence>
<proteinExistence type="predicted"/>
<dbReference type="OMA" id="YPDMVAF"/>
<protein>
    <recommendedName>
        <fullName evidence="3">Bet v1-like protein</fullName>
    </recommendedName>
</protein>
<dbReference type="Pfam" id="PF10604">
    <property type="entry name" value="Polyketide_cyc2"/>
    <property type="match status" value="1"/>
</dbReference>
<dbReference type="GeneID" id="29114834"/>
<dbReference type="InterPro" id="IPR023393">
    <property type="entry name" value="START-like_dom_sf"/>
</dbReference>
<dbReference type="SUPFAM" id="SSF55961">
    <property type="entry name" value="Bet v1-like"/>
    <property type="match status" value="1"/>
</dbReference>
<dbReference type="RefSeq" id="XP_018390308.1">
    <property type="nucleotide sequence ID" value="XM_018529240.1"/>
</dbReference>
<dbReference type="KEGG" id="aalt:CC77DRAFT_1075968"/>